<keyword evidence="3" id="KW-0732">Signal</keyword>
<feature type="compositionally biased region" description="Polar residues" evidence="2">
    <location>
        <begin position="225"/>
        <end position="247"/>
    </location>
</feature>
<dbReference type="RefSeq" id="WP_085214011.1">
    <property type="nucleotide sequence ID" value="NZ_FXAM01000001.1"/>
</dbReference>
<evidence type="ECO:0000256" key="1">
    <source>
        <dbReference type="PROSITE-ProRule" id="PRU00339"/>
    </source>
</evidence>
<name>A0A1Y6CY91_9GAMM</name>
<gene>
    <name evidence="4" type="ORF">SAMN02949497_2993</name>
</gene>
<evidence type="ECO:0000313" key="5">
    <source>
        <dbReference type="Proteomes" id="UP000192923"/>
    </source>
</evidence>
<dbReference type="Pfam" id="PF14559">
    <property type="entry name" value="TPR_19"/>
    <property type="match status" value="1"/>
</dbReference>
<sequence length="247" mass="27284">MKPLLRCFYFVSSGLGLFSALPIHAAIPTEQEIRKLPLACKFQSNTSHGQPTFGRTSEQMNQDHDKWLKLLGPGFNHYHHFCWGQTNVNKYYSSFGAPPTEKNSLLRYAVADYNYSIERSPPDFSLLPEILVARAKAYVLLKETVKAIPDLQQAIKLNPKYEKAYADLAEIYAKDGQPEVAKKIIQAGLQLAPNSPILTRRAARLNAEAKRASGSGTPIKPDAQHTGSGSPPENIQKNTPGGPKTNP</sequence>
<dbReference type="Gene3D" id="1.25.40.10">
    <property type="entry name" value="Tetratricopeptide repeat domain"/>
    <property type="match status" value="1"/>
</dbReference>
<dbReference type="SUPFAM" id="SSF48452">
    <property type="entry name" value="TPR-like"/>
    <property type="match status" value="1"/>
</dbReference>
<dbReference type="AlphaFoldDB" id="A0A1Y6CY91"/>
<feature type="signal peptide" evidence="3">
    <location>
        <begin position="1"/>
        <end position="25"/>
    </location>
</feature>
<keyword evidence="1" id="KW-0802">TPR repeat</keyword>
<evidence type="ECO:0000256" key="3">
    <source>
        <dbReference type="SAM" id="SignalP"/>
    </source>
</evidence>
<feature type="repeat" description="TPR" evidence="1">
    <location>
        <begin position="162"/>
        <end position="195"/>
    </location>
</feature>
<dbReference type="Proteomes" id="UP000192923">
    <property type="component" value="Unassembled WGS sequence"/>
</dbReference>
<proteinExistence type="predicted"/>
<dbReference type="PROSITE" id="PS50005">
    <property type="entry name" value="TPR"/>
    <property type="match status" value="2"/>
</dbReference>
<evidence type="ECO:0000256" key="2">
    <source>
        <dbReference type="SAM" id="MobiDB-lite"/>
    </source>
</evidence>
<dbReference type="SMART" id="SM00028">
    <property type="entry name" value="TPR"/>
    <property type="match status" value="2"/>
</dbReference>
<reference evidence="4 5" key="1">
    <citation type="submission" date="2016-12" db="EMBL/GenBank/DDBJ databases">
        <authorList>
            <person name="Song W.-J."/>
            <person name="Kurnit D.M."/>
        </authorList>
    </citation>
    <scope>NUCLEOTIDE SEQUENCE [LARGE SCALE GENOMIC DNA]</scope>
    <source>
        <strain evidence="4 5">175</strain>
    </source>
</reference>
<evidence type="ECO:0000313" key="4">
    <source>
        <dbReference type="EMBL" id="SMF95628.1"/>
    </source>
</evidence>
<keyword evidence="5" id="KW-1185">Reference proteome</keyword>
<accession>A0A1Y6CY91</accession>
<organism evidence="4 5">
    <name type="scientific">Methylomagnum ishizawai</name>
    <dbReference type="NCBI Taxonomy" id="1760988"/>
    <lineage>
        <taxon>Bacteria</taxon>
        <taxon>Pseudomonadati</taxon>
        <taxon>Pseudomonadota</taxon>
        <taxon>Gammaproteobacteria</taxon>
        <taxon>Methylococcales</taxon>
        <taxon>Methylococcaceae</taxon>
        <taxon>Methylomagnum</taxon>
    </lineage>
</organism>
<protein>
    <submittedName>
        <fullName evidence="4">TPR repeat-containing protein</fullName>
    </submittedName>
</protein>
<dbReference type="EMBL" id="FXAM01000001">
    <property type="protein sequence ID" value="SMF95628.1"/>
    <property type="molecule type" value="Genomic_DNA"/>
</dbReference>
<feature type="repeat" description="TPR" evidence="1">
    <location>
        <begin position="128"/>
        <end position="161"/>
    </location>
</feature>
<dbReference type="InterPro" id="IPR011990">
    <property type="entry name" value="TPR-like_helical_dom_sf"/>
</dbReference>
<feature type="chain" id="PRO_5013187299" evidence="3">
    <location>
        <begin position="26"/>
        <end position="247"/>
    </location>
</feature>
<dbReference type="STRING" id="1760988.SAMN02949497_2993"/>
<dbReference type="InterPro" id="IPR019734">
    <property type="entry name" value="TPR_rpt"/>
</dbReference>
<feature type="region of interest" description="Disordered" evidence="2">
    <location>
        <begin position="207"/>
        <end position="247"/>
    </location>
</feature>